<dbReference type="RefSeq" id="WP_111458775.1">
    <property type="nucleotide sequence ID" value="NZ_QFYP01000001.1"/>
</dbReference>
<dbReference type="SUPFAM" id="SSF69065">
    <property type="entry name" value="RNase III domain-like"/>
    <property type="match status" value="1"/>
</dbReference>
<dbReference type="Pfam" id="PF00035">
    <property type="entry name" value="dsrm"/>
    <property type="match status" value="1"/>
</dbReference>
<dbReference type="SMART" id="SM00358">
    <property type="entry name" value="DSRM"/>
    <property type="match status" value="1"/>
</dbReference>
<dbReference type="AlphaFoldDB" id="A0A328B6J0"/>
<keyword evidence="6 15" id="KW-0698">rRNA processing</keyword>
<keyword evidence="13 15" id="KW-0460">Magnesium</keyword>
<dbReference type="PROSITE" id="PS50137">
    <property type="entry name" value="DS_RBD"/>
    <property type="match status" value="1"/>
</dbReference>
<feature type="domain" description="DRBM" evidence="17">
    <location>
        <begin position="161"/>
        <end position="230"/>
    </location>
</feature>
<evidence type="ECO:0000259" key="18">
    <source>
        <dbReference type="PROSITE" id="PS50142"/>
    </source>
</evidence>
<keyword evidence="14 15" id="KW-0694">RNA-binding</keyword>
<dbReference type="GO" id="GO:0003725">
    <property type="term" value="F:double-stranded RNA binding"/>
    <property type="evidence" value="ECO:0007669"/>
    <property type="project" value="TreeGrafter"/>
</dbReference>
<gene>
    <name evidence="15 19" type="primary">rnc</name>
    <name evidence="19" type="ORF">DJ021_17580</name>
</gene>
<feature type="active site" evidence="15">
    <location>
        <position position="52"/>
    </location>
</feature>
<reference evidence="20" key="1">
    <citation type="submission" date="2018-05" db="EMBL/GenBank/DDBJ databases">
        <authorList>
            <person name="Li X."/>
        </authorList>
    </citation>
    <scope>NUCLEOTIDE SEQUENCE [LARGE SCALE GENOMIC DNA]</scope>
    <source>
        <strain evidence="20">HKS-05</strain>
    </source>
</reference>
<protein>
    <recommendedName>
        <fullName evidence="15">Ribonuclease 3</fullName>
        <ecNumber evidence="15">3.1.26.3</ecNumber>
    </recommendedName>
    <alternativeName>
        <fullName evidence="15">Ribonuclease III</fullName>
        <shortName evidence="15">RNase III</shortName>
    </alternativeName>
</protein>
<dbReference type="FunFam" id="3.30.160.20:FF:000003">
    <property type="entry name" value="Ribonuclease 3"/>
    <property type="match status" value="1"/>
</dbReference>
<dbReference type="GO" id="GO:0006364">
    <property type="term" value="P:rRNA processing"/>
    <property type="evidence" value="ECO:0007669"/>
    <property type="project" value="UniProtKB-UniRule"/>
</dbReference>
<feature type="domain" description="RNase III" evidence="18">
    <location>
        <begin position="8"/>
        <end position="135"/>
    </location>
</feature>
<dbReference type="GO" id="GO:0042802">
    <property type="term" value="F:identical protein binding"/>
    <property type="evidence" value="ECO:0007669"/>
    <property type="project" value="UniProtKB-ARBA"/>
</dbReference>
<dbReference type="Gene3D" id="3.30.160.20">
    <property type="match status" value="1"/>
</dbReference>
<feature type="binding site" evidence="15">
    <location>
        <position position="124"/>
    </location>
    <ligand>
        <name>Mg(2+)</name>
        <dbReference type="ChEBI" id="CHEBI:18420"/>
    </ligand>
</feature>
<keyword evidence="7 15" id="KW-0507">mRNA processing</keyword>
<dbReference type="Pfam" id="PF14622">
    <property type="entry name" value="Ribonucleas_3_3"/>
    <property type="match status" value="1"/>
</dbReference>
<evidence type="ECO:0000256" key="10">
    <source>
        <dbReference type="ARBA" id="ARBA00022723"/>
    </source>
</evidence>
<comment type="cofactor">
    <cofactor evidence="15">
        <name>Mg(2+)</name>
        <dbReference type="ChEBI" id="CHEBI:18420"/>
    </cofactor>
</comment>
<keyword evidence="11 15" id="KW-0255">Endonuclease</keyword>
<keyword evidence="15" id="KW-0699">rRNA-binding</keyword>
<keyword evidence="5 15" id="KW-0963">Cytoplasm</keyword>
<evidence type="ECO:0000256" key="1">
    <source>
        <dbReference type="ARBA" id="ARBA00000109"/>
    </source>
</evidence>
<dbReference type="Proteomes" id="UP000249842">
    <property type="component" value="Unassembled WGS sequence"/>
</dbReference>
<comment type="subcellular location">
    <subcellularLocation>
        <location evidence="2 15">Cytoplasm</location>
    </subcellularLocation>
</comment>
<keyword evidence="20" id="KW-1185">Reference proteome</keyword>
<evidence type="ECO:0000256" key="3">
    <source>
        <dbReference type="ARBA" id="ARBA00010183"/>
    </source>
</evidence>
<feature type="binding site" evidence="15">
    <location>
        <position position="48"/>
    </location>
    <ligand>
        <name>Mg(2+)</name>
        <dbReference type="ChEBI" id="CHEBI:18420"/>
    </ligand>
</feature>
<evidence type="ECO:0000256" key="14">
    <source>
        <dbReference type="ARBA" id="ARBA00022884"/>
    </source>
</evidence>
<keyword evidence="12 15" id="KW-0378">Hydrolase</keyword>
<feature type="binding site" evidence="15">
    <location>
        <position position="121"/>
    </location>
    <ligand>
        <name>Mg(2+)</name>
        <dbReference type="ChEBI" id="CHEBI:18420"/>
    </ligand>
</feature>
<comment type="subunit">
    <text evidence="4 15">Homodimer.</text>
</comment>
<sequence>MNAREAAVAELERRIGYTFGDRDLLERALTHASVGDGARTVRHNERLEFLGDRVLNLCAAERLMALDPDAREGEMSRLMASLVNYHACSRAARAAGLPDALRLSASATKIGARKSDAVLGDACEALIAALYIDGGLESARAFFLKFWAEEFERLHEPREKDPKTQLQEWAQGRALPLPVYELVSRTGPDHAPCFTIAVTVDGFAPERGEGRSRQDAEKAAAQMMLLKREGPPPAGAQDEETGA</sequence>
<comment type="function">
    <text evidence="15">Digests double-stranded RNA. Involved in the processing of primary rRNA transcript to yield the immediate precursors to the large and small rRNAs (23S and 16S). Processes some mRNAs, and tRNAs when they are encoded in the rRNA operon. Processes pre-crRNA and tracrRNA of type II CRISPR loci if present in the organism.</text>
</comment>
<dbReference type="GO" id="GO:0004525">
    <property type="term" value="F:ribonuclease III activity"/>
    <property type="evidence" value="ECO:0007669"/>
    <property type="project" value="UniProtKB-UniRule"/>
</dbReference>
<evidence type="ECO:0000256" key="12">
    <source>
        <dbReference type="ARBA" id="ARBA00022801"/>
    </source>
</evidence>
<name>A0A328B6J0_9CAUL</name>
<feature type="active site" evidence="15">
    <location>
        <position position="124"/>
    </location>
</feature>
<dbReference type="PANTHER" id="PTHR11207">
    <property type="entry name" value="RIBONUCLEASE III"/>
    <property type="match status" value="1"/>
</dbReference>
<evidence type="ECO:0000256" key="4">
    <source>
        <dbReference type="ARBA" id="ARBA00011738"/>
    </source>
</evidence>
<dbReference type="PROSITE" id="PS00517">
    <property type="entry name" value="RNASE_3_1"/>
    <property type="match status" value="1"/>
</dbReference>
<dbReference type="Gene3D" id="1.10.1520.10">
    <property type="entry name" value="Ribonuclease III domain"/>
    <property type="match status" value="1"/>
</dbReference>
<dbReference type="GO" id="GO:0046872">
    <property type="term" value="F:metal ion binding"/>
    <property type="evidence" value="ECO:0007669"/>
    <property type="project" value="UniProtKB-KW"/>
</dbReference>
<evidence type="ECO:0000256" key="6">
    <source>
        <dbReference type="ARBA" id="ARBA00022552"/>
    </source>
</evidence>
<comment type="similarity">
    <text evidence="3">Belongs to the ribonuclease III family.</text>
</comment>
<evidence type="ECO:0000256" key="16">
    <source>
        <dbReference type="SAM" id="MobiDB-lite"/>
    </source>
</evidence>
<dbReference type="FunFam" id="1.10.1520.10:FF:000001">
    <property type="entry name" value="Ribonuclease 3"/>
    <property type="match status" value="1"/>
</dbReference>
<dbReference type="PROSITE" id="PS50142">
    <property type="entry name" value="RNASE_3_2"/>
    <property type="match status" value="1"/>
</dbReference>
<dbReference type="GO" id="GO:0006397">
    <property type="term" value="P:mRNA processing"/>
    <property type="evidence" value="ECO:0007669"/>
    <property type="project" value="UniProtKB-UniRule"/>
</dbReference>
<proteinExistence type="inferred from homology"/>
<feature type="compositionally biased region" description="Basic and acidic residues" evidence="16">
    <location>
        <begin position="205"/>
        <end position="218"/>
    </location>
</feature>
<evidence type="ECO:0000256" key="15">
    <source>
        <dbReference type="HAMAP-Rule" id="MF_00104"/>
    </source>
</evidence>
<comment type="caution">
    <text evidence="19">The sequence shown here is derived from an EMBL/GenBank/DDBJ whole genome shotgun (WGS) entry which is preliminary data.</text>
</comment>
<dbReference type="GO" id="GO:0010468">
    <property type="term" value="P:regulation of gene expression"/>
    <property type="evidence" value="ECO:0007669"/>
    <property type="project" value="TreeGrafter"/>
</dbReference>
<organism evidence="19 20">
    <name type="scientific">Phenylobacterium hankyongense</name>
    <dbReference type="NCBI Taxonomy" id="1813876"/>
    <lineage>
        <taxon>Bacteria</taxon>
        <taxon>Pseudomonadati</taxon>
        <taxon>Pseudomonadota</taxon>
        <taxon>Alphaproteobacteria</taxon>
        <taxon>Caulobacterales</taxon>
        <taxon>Caulobacteraceae</taxon>
        <taxon>Phenylobacterium</taxon>
    </lineage>
</organism>
<evidence type="ECO:0000313" key="19">
    <source>
        <dbReference type="EMBL" id="RAK61484.1"/>
    </source>
</evidence>
<dbReference type="GO" id="GO:0005737">
    <property type="term" value="C:cytoplasm"/>
    <property type="evidence" value="ECO:0007669"/>
    <property type="project" value="UniProtKB-SubCell"/>
</dbReference>
<dbReference type="SMART" id="SM00535">
    <property type="entry name" value="RIBOc"/>
    <property type="match status" value="1"/>
</dbReference>
<evidence type="ECO:0000256" key="5">
    <source>
        <dbReference type="ARBA" id="ARBA00022490"/>
    </source>
</evidence>
<keyword evidence="8 15" id="KW-0819">tRNA processing</keyword>
<comment type="catalytic activity">
    <reaction evidence="1 15">
        <text>Endonucleolytic cleavage to 5'-phosphomonoester.</text>
        <dbReference type="EC" id="3.1.26.3"/>
    </reaction>
</comment>
<evidence type="ECO:0000256" key="9">
    <source>
        <dbReference type="ARBA" id="ARBA00022722"/>
    </source>
</evidence>
<evidence type="ECO:0000256" key="11">
    <source>
        <dbReference type="ARBA" id="ARBA00022759"/>
    </source>
</evidence>
<dbReference type="HAMAP" id="MF_00104">
    <property type="entry name" value="RNase_III"/>
    <property type="match status" value="1"/>
</dbReference>
<evidence type="ECO:0000256" key="7">
    <source>
        <dbReference type="ARBA" id="ARBA00022664"/>
    </source>
</evidence>
<dbReference type="CDD" id="cd00593">
    <property type="entry name" value="RIBOc"/>
    <property type="match status" value="1"/>
</dbReference>
<dbReference type="PANTHER" id="PTHR11207:SF0">
    <property type="entry name" value="RIBONUCLEASE 3"/>
    <property type="match status" value="1"/>
</dbReference>
<keyword evidence="10 15" id="KW-0479">Metal-binding</keyword>
<feature type="region of interest" description="Disordered" evidence="16">
    <location>
        <begin position="205"/>
        <end position="243"/>
    </location>
</feature>
<dbReference type="InterPro" id="IPR011907">
    <property type="entry name" value="RNase_III"/>
</dbReference>
<keyword evidence="9 15" id="KW-0540">Nuclease</keyword>
<evidence type="ECO:0000259" key="17">
    <source>
        <dbReference type="PROSITE" id="PS50137"/>
    </source>
</evidence>
<dbReference type="OrthoDB" id="9805026at2"/>
<dbReference type="NCBIfam" id="TIGR02191">
    <property type="entry name" value="RNaseIII"/>
    <property type="match status" value="1"/>
</dbReference>
<accession>A0A328B6J0</accession>
<dbReference type="EMBL" id="QFYP01000001">
    <property type="protein sequence ID" value="RAK61484.1"/>
    <property type="molecule type" value="Genomic_DNA"/>
</dbReference>
<dbReference type="SUPFAM" id="SSF54768">
    <property type="entry name" value="dsRNA-binding domain-like"/>
    <property type="match status" value="1"/>
</dbReference>
<dbReference type="InterPro" id="IPR014720">
    <property type="entry name" value="dsRBD_dom"/>
</dbReference>
<evidence type="ECO:0000256" key="8">
    <source>
        <dbReference type="ARBA" id="ARBA00022694"/>
    </source>
</evidence>
<dbReference type="GO" id="GO:0008033">
    <property type="term" value="P:tRNA processing"/>
    <property type="evidence" value="ECO:0007669"/>
    <property type="project" value="UniProtKB-KW"/>
</dbReference>
<evidence type="ECO:0000313" key="20">
    <source>
        <dbReference type="Proteomes" id="UP000249842"/>
    </source>
</evidence>
<evidence type="ECO:0000256" key="2">
    <source>
        <dbReference type="ARBA" id="ARBA00004496"/>
    </source>
</evidence>
<dbReference type="GO" id="GO:0019843">
    <property type="term" value="F:rRNA binding"/>
    <property type="evidence" value="ECO:0007669"/>
    <property type="project" value="UniProtKB-KW"/>
</dbReference>
<dbReference type="EC" id="3.1.26.3" evidence="15"/>
<dbReference type="InterPro" id="IPR000999">
    <property type="entry name" value="RNase_III_dom"/>
</dbReference>
<evidence type="ECO:0000256" key="13">
    <source>
        <dbReference type="ARBA" id="ARBA00022842"/>
    </source>
</evidence>
<dbReference type="CDD" id="cd10845">
    <property type="entry name" value="DSRM_RNAse_III_family"/>
    <property type="match status" value="1"/>
</dbReference>
<dbReference type="InterPro" id="IPR036389">
    <property type="entry name" value="RNase_III_sf"/>
</dbReference>